<proteinExistence type="predicted"/>
<dbReference type="EMBL" id="BLXT01003974">
    <property type="protein sequence ID" value="GFO08685.1"/>
    <property type="molecule type" value="Genomic_DNA"/>
</dbReference>
<evidence type="ECO:0000313" key="1">
    <source>
        <dbReference type="EMBL" id="GFO08685.1"/>
    </source>
</evidence>
<accession>A0AAV4AP90</accession>
<keyword evidence="2" id="KW-1185">Reference proteome</keyword>
<dbReference type="Proteomes" id="UP000735302">
    <property type="component" value="Unassembled WGS sequence"/>
</dbReference>
<gene>
    <name evidence="1" type="ORF">PoB_003519000</name>
</gene>
<organism evidence="1 2">
    <name type="scientific">Plakobranchus ocellatus</name>
    <dbReference type="NCBI Taxonomy" id="259542"/>
    <lineage>
        <taxon>Eukaryota</taxon>
        <taxon>Metazoa</taxon>
        <taxon>Spiralia</taxon>
        <taxon>Lophotrochozoa</taxon>
        <taxon>Mollusca</taxon>
        <taxon>Gastropoda</taxon>
        <taxon>Heterobranchia</taxon>
        <taxon>Euthyneura</taxon>
        <taxon>Panpulmonata</taxon>
        <taxon>Sacoglossa</taxon>
        <taxon>Placobranchoidea</taxon>
        <taxon>Plakobranchidae</taxon>
        <taxon>Plakobranchus</taxon>
    </lineage>
</organism>
<name>A0AAV4AP90_9GAST</name>
<comment type="caution">
    <text evidence="1">The sequence shown here is derived from an EMBL/GenBank/DDBJ whole genome shotgun (WGS) entry which is preliminary data.</text>
</comment>
<reference evidence="1 2" key="1">
    <citation type="journal article" date="2021" name="Elife">
        <title>Chloroplast acquisition without the gene transfer in kleptoplastic sea slugs, Plakobranchus ocellatus.</title>
        <authorList>
            <person name="Maeda T."/>
            <person name="Takahashi S."/>
            <person name="Yoshida T."/>
            <person name="Shimamura S."/>
            <person name="Takaki Y."/>
            <person name="Nagai Y."/>
            <person name="Toyoda A."/>
            <person name="Suzuki Y."/>
            <person name="Arimoto A."/>
            <person name="Ishii H."/>
            <person name="Satoh N."/>
            <person name="Nishiyama T."/>
            <person name="Hasebe M."/>
            <person name="Maruyama T."/>
            <person name="Minagawa J."/>
            <person name="Obokata J."/>
            <person name="Shigenobu S."/>
        </authorList>
    </citation>
    <scope>NUCLEOTIDE SEQUENCE [LARGE SCALE GENOMIC DNA]</scope>
</reference>
<dbReference type="AlphaFoldDB" id="A0AAV4AP90"/>
<protein>
    <submittedName>
        <fullName evidence="1">Uncharacterized protein</fullName>
    </submittedName>
</protein>
<sequence length="96" mass="11139">MKTQWPSWDHGQKTHWPSWDHGQIRRVGRWLVRPICAQKLFWQYGQGMEAVPRALAFPACLCCTAATIQLATWDFRLLWTAVRHPPLSVAVSFHQA</sequence>
<evidence type="ECO:0000313" key="2">
    <source>
        <dbReference type="Proteomes" id="UP000735302"/>
    </source>
</evidence>